<gene>
    <name evidence="2" type="ORF">FCALED_LOCUS14401</name>
</gene>
<dbReference type="GO" id="GO:0005524">
    <property type="term" value="F:ATP binding"/>
    <property type="evidence" value="ECO:0007669"/>
    <property type="project" value="UniProtKB-UniRule"/>
</dbReference>
<accession>A0A9N9I5F9</accession>
<comment type="caution">
    <text evidence="2">The sequence shown here is derived from an EMBL/GenBank/DDBJ whole genome shotgun (WGS) entry which is preliminary data.</text>
</comment>
<dbReference type="AlphaFoldDB" id="A0A9N9I5F9"/>
<protein>
    <submittedName>
        <fullName evidence="2">17841_t:CDS:1</fullName>
    </submittedName>
</protein>
<evidence type="ECO:0000256" key="1">
    <source>
        <dbReference type="PROSITE-ProRule" id="PRU10141"/>
    </source>
</evidence>
<dbReference type="OrthoDB" id="10261027at2759"/>
<evidence type="ECO:0000313" key="2">
    <source>
        <dbReference type="EMBL" id="CAG8721335.1"/>
    </source>
</evidence>
<dbReference type="SUPFAM" id="SSF56112">
    <property type="entry name" value="Protein kinase-like (PK-like)"/>
    <property type="match status" value="1"/>
</dbReference>
<feature type="binding site" evidence="1">
    <location>
        <position position="32"/>
    </location>
    <ligand>
        <name>ATP</name>
        <dbReference type="ChEBI" id="CHEBI:30616"/>
    </ligand>
</feature>
<feature type="non-terminal residue" evidence="2">
    <location>
        <position position="224"/>
    </location>
</feature>
<dbReference type="Proteomes" id="UP000789570">
    <property type="component" value="Unassembled WGS sequence"/>
</dbReference>
<keyword evidence="3" id="KW-1185">Reference proteome</keyword>
<sequence length="224" mass="26099">ISEVEAYRILGTGSSSIIFKAYTSENIWVVLKYSLDNHYLECEVQMLKKFEKLKSIPKLLYEDLHNPIMSIPCIVTSMIGKKITKVYVIIACNIIADVIEILKALHKYGYIHNDIHFGNIPEGHVIFASHNRGKYLRAGDDLKSLCYIIAFMYDLNKAYWNTVIKDSYQAIHMKERKLTYLFDGLLLNLFLETARTCSQLKKHLQETLQESSNHNRHRIEQQVW</sequence>
<name>A0A9N9I5F9_9GLOM</name>
<dbReference type="PROSITE" id="PS00107">
    <property type="entry name" value="PROTEIN_KINASE_ATP"/>
    <property type="match status" value="1"/>
</dbReference>
<organism evidence="2 3">
    <name type="scientific">Funneliformis caledonium</name>
    <dbReference type="NCBI Taxonomy" id="1117310"/>
    <lineage>
        <taxon>Eukaryota</taxon>
        <taxon>Fungi</taxon>
        <taxon>Fungi incertae sedis</taxon>
        <taxon>Mucoromycota</taxon>
        <taxon>Glomeromycotina</taxon>
        <taxon>Glomeromycetes</taxon>
        <taxon>Glomerales</taxon>
        <taxon>Glomeraceae</taxon>
        <taxon>Funneliformis</taxon>
    </lineage>
</organism>
<evidence type="ECO:0000313" key="3">
    <source>
        <dbReference type="Proteomes" id="UP000789570"/>
    </source>
</evidence>
<keyword evidence="1" id="KW-0547">Nucleotide-binding</keyword>
<proteinExistence type="predicted"/>
<reference evidence="2" key="1">
    <citation type="submission" date="2021-06" db="EMBL/GenBank/DDBJ databases">
        <authorList>
            <person name="Kallberg Y."/>
            <person name="Tangrot J."/>
            <person name="Rosling A."/>
        </authorList>
    </citation>
    <scope>NUCLEOTIDE SEQUENCE</scope>
    <source>
        <strain evidence="2">UK204</strain>
    </source>
</reference>
<dbReference type="Gene3D" id="1.10.510.10">
    <property type="entry name" value="Transferase(Phosphotransferase) domain 1"/>
    <property type="match status" value="1"/>
</dbReference>
<dbReference type="EMBL" id="CAJVPQ010010244">
    <property type="protein sequence ID" value="CAG8721335.1"/>
    <property type="molecule type" value="Genomic_DNA"/>
</dbReference>
<dbReference type="InterPro" id="IPR017441">
    <property type="entry name" value="Protein_kinase_ATP_BS"/>
</dbReference>
<keyword evidence="1" id="KW-0067">ATP-binding</keyword>
<dbReference type="InterPro" id="IPR011009">
    <property type="entry name" value="Kinase-like_dom_sf"/>
</dbReference>